<dbReference type="Proteomes" id="UP001375812">
    <property type="component" value="Unassembled WGS sequence"/>
</dbReference>
<dbReference type="EMBL" id="JBBGZH010000002">
    <property type="protein sequence ID" value="MEJ5022737.1"/>
    <property type="molecule type" value="Genomic_DNA"/>
</dbReference>
<evidence type="ECO:0000313" key="3">
    <source>
        <dbReference type="Proteomes" id="UP001375812"/>
    </source>
</evidence>
<proteinExistence type="predicted"/>
<dbReference type="InterPro" id="IPR036249">
    <property type="entry name" value="Thioredoxin-like_sf"/>
</dbReference>
<dbReference type="SUPFAM" id="SSF47616">
    <property type="entry name" value="GST C-terminal domain-like"/>
    <property type="match status" value="1"/>
</dbReference>
<dbReference type="InterPro" id="IPR036282">
    <property type="entry name" value="Glutathione-S-Trfase_C_sf"/>
</dbReference>
<evidence type="ECO:0000259" key="1">
    <source>
        <dbReference type="PROSITE" id="PS50404"/>
    </source>
</evidence>
<sequence>MSDFDLYYWPVPFRGQFIRGILAYGECSWDEHDFGGIVELMGRGVEKQPIAFMGPPVLIDRHRNFAVSQMSAIAMYLGERLEILPSTAEGRALTAKIVSDANDVIDELTLNGGREMWTREKWNEFVPRLQKWLRIFQDTGERNGLKSDVGFMLGTEQPSVADIVTSILWATMADRFAVIEAIIKETSPMIMSLSKRIQAIPSLTALDTRSFNDYAGAYCGGEIEKSLRAVAAA</sequence>
<dbReference type="SUPFAM" id="SSF52833">
    <property type="entry name" value="Thioredoxin-like"/>
    <property type="match status" value="1"/>
</dbReference>
<dbReference type="InterPro" id="IPR004045">
    <property type="entry name" value="Glutathione_S-Trfase_N"/>
</dbReference>
<reference evidence="2 3" key="1">
    <citation type="submission" date="2023-12" db="EMBL/GenBank/DDBJ databases">
        <title>Gut-associated functions are favored during microbiome assembly across C. elegans life.</title>
        <authorList>
            <person name="Zimmermann J."/>
        </authorList>
    </citation>
    <scope>NUCLEOTIDE SEQUENCE [LARGE SCALE GENOMIC DNA]</scope>
    <source>
        <strain evidence="2 3">MYb71</strain>
    </source>
</reference>
<feature type="domain" description="GST N-terminal" evidence="1">
    <location>
        <begin position="2"/>
        <end position="85"/>
    </location>
</feature>
<comment type="caution">
    <text evidence="2">The sequence shown here is derived from an EMBL/GenBank/DDBJ whole genome shotgun (WGS) entry which is preliminary data.</text>
</comment>
<evidence type="ECO:0000313" key="2">
    <source>
        <dbReference type="EMBL" id="MEJ5022737.1"/>
    </source>
</evidence>
<accession>A0ABU8PKF9</accession>
<keyword evidence="3" id="KW-1185">Reference proteome</keyword>
<dbReference type="Gene3D" id="3.40.30.10">
    <property type="entry name" value="Glutaredoxin"/>
    <property type="match status" value="1"/>
</dbReference>
<gene>
    <name evidence="2" type="ORF">WH297_23775</name>
</gene>
<dbReference type="PROSITE" id="PS50404">
    <property type="entry name" value="GST_NTER"/>
    <property type="match status" value="1"/>
</dbReference>
<organism evidence="2 3">
    <name type="scientific">Ochrobactrum vermis</name>
    <dbReference type="NCBI Taxonomy" id="1827297"/>
    <lineage>
        <taxon>Bacteria</taxon>
        <taxon>Pseudomonadati</taxon>
        <taxon>Pseudomonadota</taxon>
        <taxon>Alphaproteobacteria</taxon>
        <taxon>Hyphomicrobiales</taxon>
        <taxon>Brucellaceae</taxon>
        <taxon>Brucella/Ochrobactrum group</taxon>
        <taxon>Ochrobactrum</taxon>
    </lineage>
</organism>
<dbReference type="RefSeq" id="WP_105545295.1">
    <property type="nucleotide sequence ID" value="NZ_JBBGZH010000002.1"/>
</dbReference>
<dbReference type="InterPro" id="IPR054761">
    <property type="entry name" value="GST_C_proteobact"/>
</dbReference>
<name>A0ABU8PKF9_9HYPH</name>
<dbReference type="Gene3D" id="1.20.1050.10">
    <property type="match status" value="1"/>
</dbReference>
<dbReference type="Pfam" id="PF22119">
    <property type="entry name" value="GST_C_8"/>
    <property type="match status" value="1"/>
</dbReference>
<protein>
    <submittedName>
        <fullName evidence="2">Glutathione S-transferase</fullName>
    </submittedName>
</protein>